<reference evidence="2" key="1">
    <citation type="journal article" date="2023" name="Int. J. Mol. Sci.">
        <title>Genomic and Metabolic Characterization of Plant Growth-Promoting Rhizobacteria Isolated from Nodules of Clovers Grown in Non-Farmed Soil.</title>
        <authorList>
            <person name="Wojcik M."/>
            <person name="Koper P."/>
            <person name="Zebracki K."/>
            <person name="Marczak M."/>
            <person name="Mazur A."/>
        </authorList>
    </citation>
    <scope>NUCLEOTIDE SEQUENCE [LARGE SCALE GENOMIC DNA]</scope>
    <source>
        <strain evidence="2">KB12</strain>
    </source>
</reference>
<sequence length="91" mass="10369">MLIPKIEPLHNLYDRPLFFFHFGAQHLDPVTKEIVHPVLFVFTPRGSGCSYQATSQRNHPADNVKRPARQPAVLGALWKLVWKSRLGHSDA</sequence>
<comment type="caution">
    <text evidence="1">The sequence shown here is derived from an EMBL/GenBank/DDBJ whole genome shotgun (WGS) entry which is preliminary data.</text>
</comment>
<evidence type="ECO:0000313" key="2">
    <source>
        <dbReference type="Proteomes" id="UP001187203"/>
    </source>
</evidence>
<gene>
    <name evidence="1" type="ORF">R1523_30595</name>
</gene>
<dbReference type="RefSeq" id="WP_317277073.1">
    <property type="nucleotide sequence ID" value="NZ_JAWJWH010000022.1"/>
</dbReference>
<name>A0ABU3YVN4_9HYPH</name>
<dbReference type="EMBL" id="JAWJWI010000021">
    <property type="protein sequence ID" value="MDV4189861.1"/>
    <property type="molecule type" value="Genomic_DNA"/>
</dbReference>
<evidence type="ECO:0000313" key="1">
    <source>
        <dbReference type="EMBL" id="MDV4189861.1"/>
    </source>
</evidence>
<proteinExistence type="predicted"/>
<keyword evidence="2" id="KW-1185">Reference proteome</keyword>
<protein>
    <submittedName>
        <fullName evidence="1">Uncharacterized protein</fullName>
    </submittedName>
</protein>
<accession>A0ABU3YVN4</accession>
<organism evidence="1 2">
    <name type="scientific">Rhizobium brockwellii</name>
    <dbReference type="NCBI Taxonomy" id="3019932"/>
    <lineage>
        <taxon>Bacteria</taxon>
        <taxon>Pseudomonadati</taxon>
        <taxon>Pseudomonadota</taxon>
        <taxon>Alphaproteobacteria</taxon>
        <taxon>Hyphomicrobiales</taxon>
        <taxon>Rhizobiaceae</taxon>
        <taxon>Rhizobium/Agrobacterium group</taxon>
        <taxon>Rhizobium</taxon>
    </lineage>
</organism>
<dbReference type="Proteomes" id="UP001187203">
    <property type="component" value="Unassembled WGS sequence"/>
</dbReference>